<dbReference type="PANTHER" id="PTHR40396:SF1">
    <property type="entry name" value="ATPASE AAA-TYPE CORE DOMAIN-CONTAINING PROTEIN"/>
    <property type="match status" value="1"/>
</dbReference>
<organism evidence="2 3">
    <name type="scientific">Oceanotoga teriensis</name>
    <dbReference type="NCBI Taxonomy" id="515440"/>
    <lineage>
        <taxon>Bacteria</taxon>
        <taxon>Thermotogati</taxon>
        <taxon>Thermotogota</taxon>
        <taxon>Thermotogae</taxon>
        <taxon>Petrotogales</taxon>
        <taxon>Petrotogaceae</taxon>
        <taxon>Oceanotoga</taxon>
    </lineage>
</organism>
<evidence type="ECO:0000259" key="1">
    <source>
        <dbReference type="Pfam" id="PF13304"/>
    </source>
</evidence>
<evidence type="ECO:0000313" key="2">
    <source>
        <dbReference type="EMBL" id="PWJ95850.1"/>
    </source>
</evidence>
<dbReference type="GO" id="GO:0016887">
    <property type="term" value="F:ATP hydrolysis activity"/>
    <property type="evidence" value="ECO:0007669"/>
    <property type="project" value="InterPro"/>
</dbReference>
<dbReference type="SUPFAM" id="SSF52540">
    <property type="entry name" value="P-loop containing nucleoside triphosphate hydrolases"/>
    <property type="match status" value="1"/>
</dbReference>
<accession>A0AA45C832</accession>
<keyword evidence="3" id="KW-1185">Reference proteome</keyword>
<dbReference type="Gene3D" id="3.40.50.300">
    <property type="entry name" value="P-loop containing nucleotide triphosphate hydrolases"/>
    <property type="match status" value="1"/>
</dbReference>
<proteinExistence type="predicted"/>
<sequence>MATLKRGGVLLIDELDTSIHPLLLDKIIDLFNSEYNKKNAQLIFSTHNTRILKNQTLNKDNIWFATKNKYGASELFSLLEIKNVRRSGNFENEYLSGRYGAIPYINDILDRVDVDG</sequence>
<dbReference type="AlphaFoldDB" id="A0AA45C832"/>
<reference evidence="2 3" key="1">
    <citation type="submission" date="2018-05" db="EMBL/GenBank/DDBJ databases">
        <title>Genomic Encyclopedia of Type Strains, Phase IV (KMG-IV): sequencing the most valuable type-strain genomes for metagenomic binning, comparative biology and taxonomic classification.</title>
        <authorList>
            <person name="Goeker M."/>
        </authorList>
    </citation>
    <scope>NUCLEOTIDE SEQUENCE [LARGE SCALE GENOMIC DNA]</scope>
    <source>
        <strain evidence="2 3">DSM 24906</strain>
    </source>
</reference>
<dbReference type="InterPro" id="IPR027417">
    <property type="entry name" value="P-loop_NTPase"/>
</dbReference>
<comment type="caution">
    <text evidence="2">The sequence shown here is derived from an EMBL/GenBank/DDBJ whole genome shotgun (WGS) entry which is preliminary data.</text>
</comment>
<dbReference type="InterPro" id="IPR003959">
    <property type="entry name" value="ATPase_AAA_core"/>
</dbReference>
<feature type="domain" description="ATPase AAA-type core" evidence="1">
    <location>
        <begin position="7"/>
        <end position="52"/>
    </location>
</feature>
<dbReference type="Proteomes" id="UP000245921">
    <property type="component" value="Unassembled WGS sequence"/>
</dbReference>
<gene>
    <name evidence="2" type="ORF">C7380_10327</name>
</gene>
<dbReference type="EMBL" id="QGGI01000003">
    <property type="protein sequence ID" value="PWJ95850.1"/>
    <property type="molecule type" value="Genomic_DNA"/>
</dbReference>
<evidence type="ECO:0000313" key="3">
    <source>
        <dbReference type="Proteomes" id="UP000245921"/>
    </source>
</evidence>
<protein>
    <submittedName>
        <fullName evidence="2">AbiEii toxin of type IV toxin-antitoxin system</fullName>
    </submittedName>
</protein>
<dbReference type="PANTHER" id="PTHR40396">
    <property type="entry name" value="ATPASE-LIKE PROTEIN"/>
    <property type="match status" value="1"/>
</dbReference>
<dbReference type="Pfam" id="PF13304">
    <property type="entry name" value="AAA_21"/>
    <property type="match status" value="1"/>
</dbReference>
<name>A0AA45C832_9BACT</name>
<dbReference type="GO" id="GO:0005524">
    <property type="term" value="F:ATP binding"/>
    <property type="evidence" value="ECO:0007669"/>
    <property type="project" value="InterPro"/>
</dbReference>